<evidence type="ECO:0000313" key="2">
    <source>
        <dbReference type="Proteomes" id="UP000029221"/>
    </source>
</evidence>
<protein>
    <submittedName>
        <fullName evidence="1">Uncharacterized protein</fullName>
    </submittedName>
</protein>
<sequence length="44" mass="5107">MLNKQLHIMNAFLKKPAYDRIKYCVTHLSGLEYFCDGKDITSTV</sequence>
<dbReference type="EMBL" id="BBML01000001">
    <property type="protein sequence ID" value="GAK96181.1"/>
    <property type="molecule type" value="Genomic_DNA"/>
</dbReference>
<keyword evidence="2" id="KW-1185">Reference proteome</keyword>
<proteinExistence type="predicted"/>
<name>A0A090QKY0_9FLAO</name>
<reference evidence="1" key="1">
    <citation type="journal article" date="2014" name="Genome Announc.">
        <title>Draft Genome Sequences of Marine Flavobacterium Nonlabens Strains NR17, NR24, NR27, NR32, NR33, and Ara13.</title>
        <authorList>
            <person name="Nakanishi M."/>
            <person name="Meirelles P."/>
            <person name="Suzuki R."/>
            <person name="Takatani N."/>
            <person name="Mino S."/>
            <person name="Suda W."/>
            <person name="Oshima K."/>
            <person name="Hattori M."/>
            <person name="Ohkuma M."/>
            <person name="Hosokawa M."/>
            <person name="Miyashita K."/>
            <person name="Thompson F.L."/>
            <person name="Niwa A."/>
            <person name="Sawabe T."/>
            <person name="Sawabe T."/>
        </authorList>
    </citation>
    <scope>NUCLEOTIDE SEQUENCE [LARGE SCALE GENOMIC DNA]</scope>
    <source>
        <strain evidence="1">JCM 19294</strain>
    </source>
</reference>
<organism evidence="1 2">
    <name type="scientific">Nonlabens tegetincola</name>
    <dbReference type="NCBI Taxonomy" id="323273"/>
    <lineage>
        <taxon>Bacteria</taxon>
        <taxon>Pseudomonadati</taxon>
        <taxon>Bacteroidota</taxon>
        <taxon>Flavobacteriia</taxon>
        <taxon>Flavobacteriales</taxon>
        <taxon>Flavobacteriaceae</taxon>
        <taxon>Nonlabens</taxon>
    </lineage>
</organism>
<comment type="caution">
    <text evidence="1">The sequence shown here is derived from an EMBL/GenBank/DDBJ whole genome shotgun (WGS) entry which is preliminary data.</text>
</comment>
<dbReference type="Proteomes" id="UP000029221">
    <property type="component" value="Unassembled WGS sequence"/>
</dbReference>
<gene>
    <name evidence="1" type="ORF">JCM19294_2963</name>
</gene>
<dbReference type="AlphaFoldDB" id="A0A090QKY0"/>
<evidence type="ECO:0000313" key="1">
    <source>
        <dbReference type="EMBL" id="GAK96181.1"/>
    </source>
</evidence>
<accession>A0A090QKY0</accession>